<dbReference type="AlphaFoldDB" id="A0A9D1JKT7"/>
<dbReference type="EMBL" id="DVIQ01000052">
    <property type="protein sequence ID" value="HIS31699.1"/>
    <property type="molecule type" value="Genomic_DNA"/>
</dbReference>
<keyword evidence="1" id="KW-0472">Membrane</keyword>
<feature type="transmembrane region" description="Helical" evidence="1">
    <location>
        <begin position="38"/>
        <end position="64"/>
    </location>
</feature>
<organism evidence="2 3">
    <name type="scientific">Candidatus Limivivens intestinipullorum</name>
    <dbReference type="NCBI Taxonomy" id="2840858"/>
    <lineage>
        <taxon>Bacteria</taxon>
        <taxon>Bacillati</taxon>
        <taxon>Bacillota</taxon>
        <taxon>Clostridia</taxon>
        <taxon>Lachnospirales</taxon>
        <taxon>Lachnospiraceae</taxon>
        <taxon>Lachnospiraceae incertae sedis</taxon>
        <taxon>Candidatus Limivivens</taxon>
    </lineage>
</organism>
<comment type="caution">
    <text evidence="2">The sequence shown here is derived from an EMBL/GenBank/DDBJ whole genome shotgun (WGS) entry which is preliminary data.</text>
</comment>
<gene>
    <name evidence="2" type="ORF">IAB44_09175</name>
</gene>
<dbReference type="Proteomes" id="UP000823935">
    <property type="component" value="Unassembled WGS sequence"/>
</dbReference>
<keyword evidence="1" id="KW-1133">Transmembrane helix</keyword>
<dbReference type="Pfam" id="PF19700">
    <property type="entry name" value="DUF6198"/>
    <property type="match status" value="1"/>
</dbReference>
<feature type="transmembrane region" description="Helical" evidence="1">
    <location>
        <begin position="110"/>
        <end position="129"/>
    </location>
</feature>
<feature type="transmembrane region" description="Helical" evidence="1">
    <location>
        <begin position="7"/>
        <end position="26"/>
    </location>
</feature>
<evidence type="ECO:0000256" key="1">
    <source>
        <dbReference type="SAM" id="Phobius"/>
    </source>
</evidence>
<dbReference type="InterPro" id="IPR038750">
    <property type="entry name" value="YczE/YyaS-like"/>
</dbReference>
<reference evidence="2" key="1">
    <citation type="submission" date="2020-10" db="EMBL/GenBank/DDBJ databases">
        <authorList>
            <person name="Gilroy R."/>
        </authorList>
    </citation>
    <scope>NUCLEOTIDE SEQUENCE</scope>
    <source>
        <strain evidence="2">CHK190-19873</strain>
    </source>
</reference>
<feature type="transmembrane region" description="Helical" evidence="1">
    <location>
        <begin position="76"/>
        <end position="98"/>
    </location>
</feature>
<proteinExistence type="predicted"/>
<reference evidence="2" key="2">
    <citation type="journal article" date="2021" name="PeerJ">
        <title>Extensive microbial diversity within the chicken gut microbiome revealed by metagenomics and culture.</title>
        <authorList>
            <person name="Gilroy R."/>
            <person name="Ravi A."/>
            <person name="Getino M."/>
            <person name="Pursley I."/>
            <person name="Horton D.L."/>
            <person name="Alikhan N.F."/>
            <person name="Baker D."/>
            <person name="Gharbi K."/>
            <person name="Hall N."/>
            <person name="Watson M."/>
            <person name="Adriaenssens E.M."/>
            <person name="Foster-Nyarko E."/>
            <person name="Jarju S."/>
            <person name="Secka A."/>
            <person name="Antonio M."/>
            <person name="Oren A."/>
            <person name="Chaudhuri R.R."/>
            <person name="La Ragione R."/>
            <person name="Hildebrand F."/>
            <person name="Pallen M.J."/>
        </authorList>
    </citation>
    <scope>NUCLEOTIDE SEQUENCE</scope>
    <source>
        <strain evidence="2">CHK190-19873</strain>
    </source>
</reference>
<evidence type="ECO:0000313" key="2">
    <source>
        <dbReference type="EMBL" id="HIS31699.1"/>
    </source>
</evidence>
<keyword evidence="1" id="KW-0812">Transmembrane</keyword>
<accession>A0A9D1JKT7</accession>
<name>A0A9D1JKT7_9FIRM</name>
<protein>
    <submittedName>
        <fullName evidence="2">YitT family protein</fullName>
    </submittedName>
</protein>
<dbReference type="PANTHER" id="PTHR40078:SF1">
    <property type="entry name" value="INTEGRAL MEMBRANE PROTEIN"/>
    <property type="match status" value="1"/>
</dbReference>
<dbReference type="PANTHER" id="PTHR40078">
    <property type="entry name" value="INTEGRAL MEMBRANE PROTEIN-RELATED"/>
    <property type="match status" value="1"/>
</dbReference>
<sequence length="184" mass="19923">MKTRISRFLWFVFGVVLNSFGIAFITKAALGTSPISSLPYVLSFAFPLSLGAFSFILNMVYILAQILLLRRAFKPVQLFQIVVNLVFSAGIDVSMSLLSWLQPAAMPGKLLSLLVGCAILGLGISIEVAPNVLMVSGEGIGTVVSALIVGKFVNIYNRYLPLLKYIAGLAEEEPEEERVPRVAG</sequence>
<evidence type="ECO:0000313" key="3">
    <source>
        <dbReference type="Proteomes" id="UP000823935"/>
    </source>
</evidence>